<dbReference type="EMBL" id="JACYXZ010000002">
    <property type="protein sequence ID" value="MBD8869301.1"/>
    <property type="molecule type" value="Genomic_DNA"/>
</dbReference>
<accession>A0A927K3T9</accession>
<comment type="caution">
    <text evidence="4">The sequence shown here is derived from an EMBL/GenBank/DDBJ whole genome shotgun (WGS) entry which is preliminary data.</text>
</comment>
<organism evidence="4 5">
    <name type="scientific">Nocardioides donggukensis</name>
    <dbReference type="NCBI Taxonomy" id="2774019"/>
    <lineage>
        <taxon>Bacteria</taxon>
        <taxon>Bacillati</taxon>
        <taxon>Actinomycetota</taxon>
        <taxon>Actinomycetes</taxon>
        <taxon>Propionibacteriales</taxon>
        <taxon>Nocardioidaceae</taxon>
        <taxon>Nocardioides</taxon>
    </lineage>
</organism>
<feature type="transmembrane region" description="Helical" evidence="3">
    <location>
        <begin position="157"/>
        <end position="180"/>
    </location>
</feature>
<name>A0A927K3T9_9ACTN</name>
<proteinExistence type="predicted"/>
<keyword evidence="1" id="KW-0175">Coiled coil</keyword>
<reference evidence="4" key="1">
    <citation type="submission" date="2020-09" db="EMBL/GenBank/DDBJ databases">
        <title>Nocardioides sp. strain MJB4 16S ribosomal RNA gene Genome sequencing and assembly.</title>
        <authorList>
            <person name="Kim I."/>
        </authorList>
    </citation>
    <scope>NUCLEOTIDE SEQUENCE</scope>
    <source>
        <strain evidence="4">MJB4</strain>
    </source>
</reference>
<keyword evidence="5" id="KW-1185">Reference proteome</keyword>
<evidence type="ECO:0000256" key="1">
    <source>
        <dbReference type="SAM" id="Coils"/>
    </source>
</evidence>
<gene>
    <name evidence="4" type="ORF">IE331_06665</name>
</gene>
<sequence>MFAPVLVTLTLVGFLLEAAGLIVTATGLVQTWRNFTDQPLFPRVQRARLWLVAKLRGPRVHSASGTAVSTSRTTGWATGHTPMVRGTPDETTAERLDRLEGETAKLFDKAVEITTMIVESKLDAQRAVSDLRSDLDATEQTLTRLTRKTAVHGVQTAVTGLVLITFGVVFQGAAALMTALNGL</sequence>
<feature type="coiled-coil region" evidence="1">
    <location>
        <begin position="121"/>
        <end position="148"/>
    </location>
</feature>
<evidence type="ECO:0000256" key="3">
    <source>
        <dbReference type="SAM" id="Phobius"/>
    </source>
</evidence>
<dbReference type="Proteomes" id="UP000616839">
    <property type="component" value="Unassembled WGS sequence"/>
</dbReference>
<feature type="compositionally biased region" description="Polar residues" evidence="2">
    <location>
        <begin position="63"/>
        <end position="76"/>
    </location>
</feature>
<keyword evidence="3" id="KW-1133">Transmembrane helix</keyword>
<feature type="region of interest" description="Disordered" evidence="2">
    <location>
        <begin position="63"/>
        <end position="88"/>
    </location>
</feature>
<evidence type="ECO:0000313" key="4">
    <source>
        <dbReference type="EMBL" id="MBD8869301.1"/>
    </source>
</evidence>
<keyword evidence="3" id="KW-0812">Transmembrane</keyword>
<evidence type="ECO:0000256" key="2">
    <source>
        <dbReference type="SAM" id="MobiDB-lite"/>
    </source>
</evidence>
<dbReference type="AlphaFoldDB" id="A0A927K3T9"/>
<keyword evidence="3" id="KW-0472">Membrane</keyword>
<evidence type="ECO:0000313" key="5">
    <source>
        <dbReference type="Proteomes" id="UP000616839"/>
    </source>
</evidence>
<protein>
    <submittedName>
        <fullName evidence="4">Uncharacterized protein</fullName>
    </submittedName>
</protein>
<dbReference type="RefSeq" id="WP_192141898.1">
    <property type="nucleotide sequence ID" value="NZ_JACYXZ010000002.1"/>
</dbReference>